<proteinExistence type="predicted"/>
<protein>
    <submittedName>
        <fullName evidence="1">Uncharacterized protein</fullName>
    </submittedName>
</protein>
<keyword evidence="2" id="KW-1185">Reference proteome</keyword>
<accession>A0ABX0UW41</accession>
<dbReference type="EMBL" id="JAASQI010000002">
    <property type="protein sequence ID" value="NIJ57168.1"/>
    <property type="molecule type" value="Genomic_DNA"/>
</dbReference>
<evidence type="ECO:0000313" key="2">
    <source>
        <dbReference type="Proteomes" id="UP001429580"/>
    </source>
</evidence>
<evidence type="ECO:0000313" key="1">
    <source>
        <dbReference type="EMBL" id="NIJ57168.1"/>
    </source>
</evidence>
<organism evidence="1 2">
    <name type="scientific">Pseudochelatococcus lubricantis</name>
    <dbReference type="NCBI Taxonomy" id="1538102"/>
    <lineage>
        <taxon>Bacteria</taxon>
        <taxon>Pseudomonadati</taxon>
        <taxon>Pseudomonadota</taxon>
        <taxon>Alphaproteobacteria</taxon>
        <taxon>Hyphomicrobiales</taxon>
        <taxon>Chelatococcaceae</taxon>
        <taxon>Pseudochelatococcus</taxon>
    </lineage>
</organism>
<comment type="caution">
    <text evidence="1">The sequence shown here is derived from an EMBL/GenBank/DDBJ whole genome shotgun (WGS) entry which is preliminary data.</text>
</comment>
<dbReference type="Proteomes" id="UP001429580">
    <property type="component" value="Unassembled WGS sequence"/>
</dbReference>
<dbReference type="RefSeq" id="WP_166949433.1">
    <property type="nucleotide sequence ID" value="NZ_JAASQI010000002.1"/>
</dbReference>
<gene>
    <name evidence="1" type="ORF">FHS82_000994</name>
</gene>
<name>A0ABX0UW41_9HYPH</name>
<sequence>MTDTRERLARVIENATLWANSGGVAQSVLAALHLTPSAASALMDGTAVVVPVKLSPEMLEAADEANSDDWTAETDPMFISETTRRIYSAAVAASPYRRKDNA</sequence>
<reference evidence="1 2" key="1">
    <citation type="submission" date="2020-03" db="EMBL/GenBank/DDBJ databases">
        <title>Genomic Encyclopedia of Type Strains, Phase IV (KMG-IV): sequencing the most valuable type-strain genomes for metagenomic binning, comparative biology and taxonomic classification.</title>
        <authorList>
            <person name="Goeker M."/>
        </authorList>
    </citation>
    <scope>NUCLEOTIDE SEQUENCE [LARGE SCALE GENOMIC DNA]</scope>
    <source>
        <strain evidence="1 2">DSM 103870</strain>
    </source>
</reference>